<evidence type="ECO:0000313" key="12">
    <source>
        <dbReference type="EMBL" id="SEH33738.1"/>
    </source>
</evidence>
<comment type="pathway">
    <text evidence="2 10">Amino-acid biosynthesis; L-tryptophan biosynthesis; L-tryptophan from chorismate: step 4/5.</text>
</comment>
<evidence type="ECO:0000259" key="11">
    <source>
        <dbReference type="Pfam" id="PF00218"/>
    </source>
</evidence>
<keyword evidence="5 10" id="KW-0028">Amino-acid biosynthesis</keyword>
<dbReference type="OrthoDB" id="9804217at2"/>
<protein>
    <recommendedName>
        <fullName evidence="4 10">Indole-3-glycerol phosphate synthase</fullName>
        <shortName evidence="10">IGPS</shortName>
        <ecNumber evidence="3 10">4.1.1.48</ecNumber>
    </recommendedName>
</protein>
<accession>A0A1H6HHU5</accession>
<evidence type="ECO:0000256" key="6">
    <source>
        <dbReference type="ARBA" id="ARBA00022793"/>
    </source>
</evidence>
<evidence type="ECO:0000256" key="5">
    <source>
        <dbReference type="ARBA" id="ARBA00022605"/>
    </source>
</evidence>
<dbReference type="NCBIfam" id="NF001373">
    <property type="entry name" value="PRK00278.1-6"/>
    <property type="match status" value="1"/>
</dbReference>
<dbReference type="Proteomes" id="UP000182983">
    <property type="component" value="Unassembled WGS sequence"/>
</dbReference>
<proteinExistence type="inferred from homology"/>
<dbReference type="GO" id="GO:0000162">
    <property type="term" value="P:L-tryptophan biosynthetic process"/>
    <property type="evidence" value="ECO:0007669"/>
    <property type="project" value="UniProtKB-UniRule"/>
</dbReference>
<keyword evidence="13" id="KW-1185">Reference proteome</keyword>
<evidence type="ECO:0000313" key="13">
    <source>
        <dbReference type="Proteomes" id="UP000182983"/>
    </source>
</evidence>
<evidence type="ECO:0000256" key="8">
    <source>
        <dbReference type="ARBA" id="ARBA00023141"/>
    </source>
</evidence>
<sequence>MSETPTVLDRICGEKRKQVAELKGRRTIQELLKRAEDQAPPRGFALSMQHQIDKIGYGIIAEIKKASPSAGVIRPNFQPAQLARAYQRGGAACLSVLTDQRFFQGSDADLGAARSACDLPVLRKDFMVDPYQIVEARALGADCVLLIVAALTDSELEQMEGIALGYGMDVILEVHDEAELARALKLKSPLIGINNRDLKIMKTDLATSERLVPLLPEGKIAISESGLEGPGDLKRMAALGVRRFLIGEALMRRTDVEQALKVMLAGAGATPPV</sequence>
<evidence type="ECO:0000256" key="7">
    <source>
        <dbReference type="ARBA" id="ARBA00022822"/>
    </source>
</evidence>
<gene>
    <name evidence="10" type="primary">trpC</name>
    <name evidence="12" type="ORF">SAMN04244559_01435</name>
</gene>
<keyword evidence="7 10" id="KW-0822">Tryptophan biosynthesis</keyword>
<reference evidence="13" key="1">
    <citation type="submission" date="2016-10" db="EMBL/GenBank/DDBJ databases">
        <authorList>
            <person name="Varghese N."/>
            <person name="Submissions S."/>
        </authorList>
    </citation>
    <scope>NUCLEOTIDE SEQUENCE [LARGE SCALE GENOMIC DNA]</scope>
    <source>
        <strain evidence="13">DSM 13234</strain>
    </source>
</reference>
<evidence type="ECO:0000256" key="1">
    <source>
        <dbReference type="ARBA" id="ARBA00001633"/>
    </source>
</evidence>
<dbReference type="InterPro" id="IPR045186">
    <property type="entry name" value="Indole-3-glycerol_P_synth"/>
</dbReference>
<dbReference type="InterPro" id="IPR013798">
    <property type="entry name" value="Indole-3-glycerol_P_synth_dom"/>
</dbReference>
<feature type="domain" description="Indole-3-glycerol phosphate synthase" evidence="11">
    <location>
        <begin position="8"/>
        <end position="261"/>
    </location>
</feature>
<dbReference type="HAMAP" id="MF_00134_B">
    <property type="entry name" value="IGPS_B"/>
    <property type="match status" value="1"/>
</dbReference>
<dbReference type="UniPathway" id="UPA00035">
    <property type="reaction ID" value="UER00043"/>
</dbReference>
<dbReference type="PANTHER" id="PTHR22854">
    <property type="entry name" value="TRYPTOPHAN BIOSYNTHESIS PROTEIN"/>
    <property type="match status" value="1"/>
</dbReference>
<dbReference type="InterPro" id="IPR011060">
    <property type="entry name" value="RibuloseP-bd_barrel"/>
</dbReference>
<dbReference type="AlphaFoldDB" id="A0A1H6HHU5"/>
<dbReference type="InterPro" id="IPR013785">
    <property type="entry name" value="Aldolase_TIM"/>
</dbReference>
<organism evidence="12 13">
    <name type="scientific">Magnetospirillum fulvum</name>
    <name type="common">Rhodospirillum fulvum</name>
    <dbReference type="NCBI Taxonomy" id="1082"/>
    <lineage>
        <taxon>Bacteria</taxon>
        <taxon>Pseudomonadati</taxon>
        <taxon>Pseudomonadota</taxon>
        <taxon>Alphaproteobacteria</taxon>
        <taxon>Rhodospirillales</taxon>
        <taxon>Rhodospirillaceae</taxon>
        <taxon>Magnetospirillum</taxon>
    </lineage>
</organism>
<dbReference type="GO" id="GO:0004425">
    <property type="term" value="F:indole-3-glycerol-phosphate synthase activity"/>
    <property type="evidence" value="ECO:0007669"/>
    <property type="project" value="UniProtKB-UniRule"/>
</dbReference>
<evidence type="ECO:0000256" key="3">
    <source>
        <dbReference type="ARBA" id="ARBA00012362"/>
    </source>
</evidence>
<dbReference type="GO" id="GO:0004640">
    <property type="term" value="F:phosphoribosylanthranilate isomerase activity"/>
    <property type="evidence" value="ECO:0007669"/>
    <property type="project" value="TreeGrafter"/>
</dbReference>
<evidence type="ECO:0000256" key="10">
    <source>
        <dbReference type="HAMAP-Rule" id="MF_00134"/>
    </source>
</evidence>
<dbReference type="NCBIfam" id="NF001377">
    <property type="entry name" value="PRK00278.2-4"/>
    <property type="match status" value="1"/>
</dbReference>
<dbReference type="EC" id="4.1.1.48" evidence="3 10"/>
<dbReference type="Gene3D" id="3.20.20.70">
    <property type="entry name" value="Aldolase class I"/>
    <property type="match status" value="1"/>
</dbReference>
<evidence type="ECO:0000256" key="2">
    <source>
        <dbReference type="ARBA" id="ARBA00004696"/>
    </source>
</evidence>
<evidence type="ECO:0000256" key="9">
    <source>
        <dbReference type="ARBA" id="ARBA00023239"/>
    </source>
</evidence>
<dbReference type="PROSITE" id="PS00614">
    <property type="entry name" value="IGPS"/>
    <property type="match status" value="1"/>
</dbReference>
<dbReference type="FunFam" id="3.20.20.70:FF:000024">
    <property type="entry name" value="Indole-3-glycerol phosphate synthase"/>
    <property type="match status" value="1"/>
</dbReference>
<keyword evidence="9 10" id="KW-0456">Lyase</keyword>
<comment type="similarity">
    <text evidence="10">Belongs to the TrpC family.</text>
</comment>
<keyword evidence="6 10" id="KW-0210">Decarboxylase</keyword>
<dbReference type="CDD" id="cd00331">
    <property type="entry name" value="IGPS"/>
    <property type="match status" value="1"/>
</dbReference>
<name>A0A1H6HHU5_MAGFU</name>
<dbReference type="NCBIfam" id="NF001370">
    <property type="entry name" value="PRK00278.1-2"/>
    <property type="match status" value="1"/>
</dbReference>
<dbReference type="InterPro" id="IPR001468">
    <property type="entry name" value="Indole-3-GlycerolPSynthase_CS"/>
</dbReference>
<dbReference type="RefSeq" id="WP_074766995.1">
    <property type="nucleotide sequence ID" value="NZ_FNWO01000005.1"/>
</dbReference>
<keyword evidence="8 10" id="KW-0057">Aromatic amino acid biosynthesis</keyword>
<evidence type="ECO:0000256" key="4">
    <source>
        <dbReference type="ARBA" id="ARBA00018080"/>
    </source>
</evidence>
<dbReference type="SUPFAM" id="SSF51366">
    <property type="entry name" value="Ribulose-phoshate binding barrel"/>
    <property type="match status" value="1"/>
</dbReference>
<comment type="catalytic activity">
    <reaction evidence="1 10">
        <text>1-(2-carboxyphenylamino)-1-deoxy-D-ribulose 5-phosphate + H(+) = (1S,2R)-1-C-(indol-3-yl)glycerol 3-phosphate + CO2 + H2O</text>
        <dbReference type="Rhea" id="RHEA:23476"/>
        <dbReference type="ChEBI" id="CHEBI:15377"/>
        <dbReference type="ChEBI" id="CHEBI:15378"/>
        <dbReference type="ChEBI" id="CHEBI:16526"/>
        <dbReference type="ChEBI" id="CHEBI:58613"/>
        <dbReference type="ChEBI" id="CHEBI:58866"/>
        <dbReference type="EC" id="4.1.1.48"/>
    </reaction>
</comment>
<dbReference type="PANTHER" id="PTHR22854:SF2">
    <property type="entry name" value="INDOLE-3-GLYCEROL-PHOSPHATE SYNTHASE"/>
    <property type="match status" value="1"/>
</dbReference>
<dbReference type="EMBL" id="FNWO01000005">
    <property type="protein sequence ID" value="SEH33738.1"/>
    <property type="molecule type" value="Genomic_DNA"/>
</dbReference>
<dbReference type="Pfam" id="PF00218">
    <property type="entry name" value="IGPS"/>
    <property type="match status" value="1"/>
</dbReference>